<name>A0A3M8DDU5_9BACL</name>
<sequence>MTGFAIHEDMSTEEWLSPLALLYLKTVGASSITLQTMKIEHAAVNEGAAILLVDCVEQMLGHKREVRQHGEEHIDEGMLLLQANLDDCTPEWLAYCMERLFASGANDVSMFPLTMKKGRQGSMLQILCYQSQLDALKTILFEETTTFGIRYFPVAVHRLGRRMVTVKTRFGEVEVKLGYHHGKRVQISPEYEACAKRAREASVPLGKVYREAIRLVETLGDD</sequence>
<evidence type="ECO:0000313" key="2">
    <source>
        <dbReference type="EMBL" id="RNB85475.1"/>
    </source>
</evidence>
<dbReference type="Proteomes" id="UP000271031">
    <property type="component" value="Unassembled WGS sequence"/>
</dbReference>
<dbReference type="PANTHER" id="PTHR36566:SF1">
    <property type="entry name" value="PYRIDINIUM-3,5-BISTHIOCARBOXYLIC ACID MONONUCLEOTIDE NICKEL INSERTION PROTEIN"/>
    <property type="match status" value="1"/>
</dbReference>
<keyword evidence="3" id="KW-1185">Reference proteome</keyword>
<evidence type="ECO:0000256" key="1">
    <source>
        <dbReference type="ARBA" id="ARBA00022596"/>
    </source>
</evidence>
<proteinExistence type="predicted"/>
<gene>
    <name evidence="2" type="ORF">EDM56_18555</name>
</gene>
<dbReference type="Gene3D" id="3.10.20.300">
    <property type="entry name" value="mk0293 like domain"/>
    <property type="match status" value="1"/>
</dbReference>
<evidence type="ECO:0000313" key="3">
    <source>
        <dbReference type="Proteomes" id="UP000271031"/>
    </source>
</evidence>
<organism evidence="2 3">
    <name type="scientific">Brevibacillus fluminis</name>
    <dbReference type="NCBI Taxonomy" id="511487"/>
    <lineage>
        <taxon>Bacteria</taxon>
        <taxon>Bacillati</taxon>
        <taxon>Bacillota</taxon>
        <taxon>Bacilli</taxon>
        <taxon>Bacillales</taxon>
        <taxon>Paenibacillaceae</taxon>
        <taxon>Brevibacillus</taxon>
    </lineage>
</organism>
<dbReference type="EMBL" id="RHHQ01000014">
    <property type="protein sequence ID" value="RNB85475.1"/>
    <property type="molecule type" value="Genomic_DNA"/>
</dbReference>
<dbReference type="Gene3D" id="3.30.70.1380">
    <property type="entry name" value="Transcriptional regulatory protein pf0864 domain like"/>
    <property type="match status" value="1"/>
</dbReference>
<dbReference type="AlphaFoldDB" id="A0A3M8DDU5"/>
<dbReference type="OrthoDB" id="9765625at2"/>
<accession>A0A3M8DDU5</accession>
<dbReference type="InterPro" id="IPR002822">
    <property type="entry name" value="Ni_insertion"/>
</dbReference>
<dbReference type="PANTHER" id="PTHR36566">
    <property type="entry name" value="NICKEL INSERTION PROTEIN-RELATED"/>
    <property type="match status" value="1"/>
</dbReference>
<reference evidence="2 3" key="1">
    <citation type="submission" date="2018-10" db="EMBL/GenBank/DDBJ databases">
        <title>Phylogenomics of Brevibacillus.</title>
        <authorList>
            <person name="Dunlap C."/>
        </authorList>
    </citation>
    <scope>NUCLEOTIDE SEQUENCE [LARGE SCALE GENOMIC DNA]</scope>
    <source>
        <strain evidence="2 3">JCM 15716</strain>
    </source>
</reference>
<keyword evidence="1" id="KW-0533">Nickel</keyword>
<dbReference type="Pfam" id="PF01969">
    <property type="entry name" value="Ni_insertion"/>
    <property type="match status" value="1"/>
</dbReference>
<protein>
    <submittedName>
        <fullName evidence="2">DUF111 family protein</fullName>
    </submittedName>
</protein>
<comment type="caution">
    <text evidence="2">The sequence shown here is derived from an EMBL/GenBank/DDBJ whole genome shotgun (WGS) entry which is preliminary data.</text>
</comment>